<feature type="transmembrane region" description="Helical" evidence="6">
    <location>
        <begin position="295"/>
        <end position="317"/>
    </location>
</feature>
<feature type="transmembrane region" description="Helical" evidence="6">
    <location>
        <begin position="245"/>
        <end position="264"/>
    </location>
</feature>
<evidence type="ECO:0000256" key="1">
    <source>
        <dbReference type="ARBA" id="ARBA00004651"/>
    </source>
</evidence>
<feature type="transmembrane region" description="Helical" evidence="6">
    <location>
        <begin position="15"/>
        <end position="36"/>
    </location>
</feature>
<evidence type="ECO:0000256" key="4">
    <source>
        <dbReference type="ARBA" id="ARBA00022989"/>
    </source>
</evidence>
<evidence type="ECO:0000256" key="6">
    <source>
        <dbReference type="SAM" id="Phobius"/>
    </source>
</evidence>
<dbReference type="GO" id="GO:0022857">
    <property type="term" value="F:transmembrane transporter activity"/>
    <property type="evidence" value="ECO:0007669"/>
    <property type="project" value="InterPro"/>
</dbReference>
<dbReference type="GO" id="GO:0005886">
    <property type="term" value="C:plasma membrane"/>
    <property type="evidence" value="ECO:0007669"/>
    <property type="project" value="UniProtKB-SubCell"/>
</dbReference>
<organism evidence="7">
    <name type="scientific">Aureimonas frigidaquae</name>
    <dbReference type="NCBI Taxonomy" id="424757"/>
    <lineage>
        <taxon>Bacteria</taxon>
        <taxon>Pseudomonadati</taxon>
        <taxon>Pseudomonadota</taxon>
        <taxon>Alphaproteobacteria</taxon>
        <taxon>Hyphomicrobiales</taxon>
        <taxon>Aurantimonadaceae</taxon>
        <taxon>Aureimonas</taxon>
    </lineage>
</organism>
<dbReference type="OrthoDB" id="7284468at2"/>
<keyword evidence="2" id="KW-1003">Cell membrane</keyword>
<comment type="subcellular location">
    <subcellularLocation>
        <location evidence="1">Cell membrane</location>
        <topology evidence="1">Multi-pass membrane protein</topology>
    </subcellularLocation>
</comment>
<protein>
    <submittedName>
        <fullName evidence="7">Permease component of ribose/xylose/arabinose/galactoside ABC-type transporter</fullName>
    </submittedName>
</protein>
<dbReference type="InterPro" id="IPR001851">
    <property type="entry name" value="ABC_transp_permease"/>
</dbReference>
<feature type="transmembrane region" description="Helical" evidence="6">
    <location>
        <begin position="121"/>
        <end position="139"/>
    </location>
</feature>
<sequence length="319" mass="32002">MSGLPSPVAVARLKLLAPLFFLIFAAVVVAVLAPGFASASTLLIVLADTSTLFVLAAGLSFVIMLGSIDLSVPAVASLASVLTALLLPQIGWLAFPAALGAGLAVGLCSGIVHVALRIPSFIATLATGGVVSGIALYVSDARAIGIGQAERQLLGWISGVSFGLPNIVLVAAVALSIGVYIQRYTRFGRYSTAIGAGEPAARASGIRVSRQKVLAFGLSGLFASLAGIMLAARLTSGSPTGASQLLLPAIAAVIVGGTAITGGVGGVAQTLVGALIVSVVRIGMTFLGVDIFAQQIVFGLVLIFAVAVTMDRANILIAK</sequence>
<evidence type="ECO:0000313" key="7">
    <source>
        <dbReference type="EMBL" id="BAT28187.1"/>
    </source>
</evidence>
<name>A0A0P0Z2A6_9HYPH</name>
<keyword evidence="5 6" id="KW-0472">Membrane</keyword>
<evidence type="ECO:0000256" key="2">
    <source>
        <dbReference type="ARBA" id="ARBA00022475"/>
    </source>
</evidence>
<keyword evidence="3 6" id="KW-0812">Transmembrane</keyword>
<dbReference type="Pfam" id="PF02653">
    <property type="entry name" value="BPD_transp_2"/>
    <property type="match status" value="1"/>
</dbReference>
<feature type="transmembrane region" description="Helical" evidence="6">
    <location>
        <begin position="93"/>
        <end position="114"/>
    </location>
</feature>
<reference evidence="7" key="1">
    <citation type="journal article" date="2015" name="Proc. Natl. Acad. Sci. U.S.A.">
        <title>Bacterial clade with the ribosomal RNA operon on a small plasmid rather than the chromosome.</title>
        <authorList>
            <person name="Anda M."/>
            <person name="Ohtsubo Y."/>
            <person name="Okubo T."/>
            <person name="Sugawara M."/>
            <person name="Nagata Y."/>
            <person name="Tsuda M."/>
            <person name="Minamisawa K."/>
            <person name="Mitsui H."/>
        </authorList>
    </citation>
    <scope>NUCLEOTIDE SEQUENCE</scope>
    <source>
        <strain evidence="7">JCM 14755</strain>
    </source>
</reference>
<evidence type="ECO:0000256" key="5">
    <source>
        <dbReference type="ARBA" id="ARBA00023136"/>
    </source>
</evidence>
<feature type="transmembrane region" description="Helical" evidence="6">
    <location>
        <begin position="159"/>
        <end position="181"/>
    </location>
</feature>
<dbReference type="PANTHER" id="PTHR32196:SF63">
    <property type="entry name" value="INNER MEMBRANE ABC TRANSPORTER PERMEASE PROTEIN YJFF"/>
    <property type="match status" value="1"/>
</dbReference>
<proteinExistence type="predicted"/>
<dbReference type="AlphaFoldDB" id="A0A0P0Z2A6"/>
<dbReference type="PANTHER" id="PTHR32196">
    <property type="entry name" value="ABC TRANSPORTER PERMEASE PROTEIN YPHD-RELATED-RELATED"/>
    <property type="match status" value="1"/>
</dbReference>
<dbReference type="RefSeq" id="WP_062226329.1">
    <property type="nucleotide sequence ID" value="NZ_BBWR01000002.1"/>
</dbReference>
<keyword evidence="4 6" id="KW-1133">Transmembrane helix</keyword>
<accession>A0A0P0Z2A6</accession>
<feature type="transmembrane region" description="Helical" evidence="6">
    <location>
        <begin position="213"/>
        <end position="233"/>
    </location>
</feature>
<evidence type="ECO:0000256" key="3">
    <source>
        <dbReference type="ARBA" id="ARBA00022692"/>
    </source>
</evidence>
<dbReference type="CDD" id="cd06579">
    <property type="entry name" value="TM_PBP1_transp_AraH_like"/>
    <property type="match status" value="1"/>
</dbReference>
<dbReference type="EMBL" id="LC066377">
    <property type="protein sequence ID" value="BAT28187.1"/>
    <property type="molecule type" value="Genomic_DNA"/>
</dbReference>